<dbReference type="EMBL" id="RWGY01000011">
    <property type="protein sequence ID" value="TVU29154.1"/>
    <property type="molecule type" value="Genomic_DNA"/>
</dbReference>
<dbReference type="AlphaFoldDB" id="A0A5J9V0W1"/>
<dbReference type="OrthoDB" id="1933644at2759"/>
<name>A0A5J9V0W1_9POAL</name>
<evidence type="ECO:0000313" key="1">
    <source>
        <dbReference type="EMBL" id="TVU29154.1"/>
    </source>
</evidence>
<feature type="non-terminal residue" evidence="1">
    <location>
        <position position="1"/>
    </location>
</feature>
<reference evidence="1 2" key="1">
    <citation type="journal article" date="2019" name="Sci. Rep.">
        <title>A high-quality genome of Eragrostis curvula grass provides insights into Poaceae evolution and supports new strategies to enhance forage quality.</title>
        <authorList>
            <person name="Carballo J."/>
            <person name="Santos B.A.C.M."/>
            <person name="Zappacosta D."/>
            <person name="Garbus I."/>
            <person name="Selva J.P."/>
            <person name="Gallo C.A."/>
            <person name="Diaz A."/>
            <person name="Albertini E."/>
            <person name="Caccamo M."/>
            <person name="Echenique V."/>
        </authorList>
    </citation>
    <scope>NUCLEOTIDE SEQUENCE [LARGE SCALE GENOMIC DNA]</scope>
    <source>
        <strain evidence="2">cv. Victoria</strain>
        <tissue evidence="1">Leaf</tissue>
    </source>
</reference>
<evidence type="ECO:0000313" key="2">
    <source>
        <dbReference type="Proteomes" id="UP000324897"/>
    </source>
</evidence>
<accession>A0A5J9V0W1</accession>
<keyword evidence="2" id="KW-1185">Reference proteome</keyword>
<protein>
    <submittedName>
        <fullName evidence="1">Uncharacterized protein</fullName>
    </submittedName>
</protein>
<dbReference type="Proteomes" id="UP000324897">
    <property type="component" value="Chromosome 1"/>
</dbReference>
<comment type="caution">
    <text evidence="1">The sequence shown here is derived from an EMBL/GenBank/DDBJ whole genome shotgun (WGS) entry which is preliminary data.</text>
</comment>
<gene>
    <name evidence="1" type="ORF">EJB05_20709</name>
</gene>
<sequence length="145" mass="16052">MKTMPKDGAVSLCGGSGGKALAGLERRRVGVETNSRAPFGLHMSTGLFPVNNSRRTMPKLKTSPLKVATEDWPYSGGMYNIFSDDEWDKEEGNGPLKKLDCAEKYSSLPRLPKIFGRYPENELKDMSSFVRLDKLLNLGLILPES</sequence>
<proteinExistence type="predicted"/>
<organism evidence="1 2">
    <name type="scientific">Eragrostis curvula</name>
    <name type="common">weeping love grass</name>
    <dbReference type="NCBI Taxonomy" id="38414"/>
    <lineage>
        <taxon>Eukaryota</taxon>
        <taxon>Viridiplantae</taxon>
        <taxon>Streptophyta</taxon>
        <taxon>Embryophyta</taxon>
        <taxon>Tracheophyta</taxon>
        <taxon>Spermatophyta</taxon>
        <taxon>Magnoliopsida</taxon>
        <taxon>Liliopsida</taxon>
        <taxon>Poales</taxon>
        <taxon>Poaceae</taxon>
        <taxon>PACMAD clade</taxon>
        <taxon>Chloridoideae</taxon>
        <taxon>Eragrostideae</taxon>
        <taxon>Eragrostidinae</taxon>
        <taxon>Eragrostis</taxon>
    </lineage>
</organism>
<dbReference type="Gramene" id="TVU29154">
    <property type="protein sequence ID" value="TVU29154"/>
    <property type="gene ID" value="EJB05_20709"/>
</dbReference>